<evidence type="ECO:0000256" key="2">
    <source>
        <dbReference type="ARBA" id="ARBA00022475"/>
    </source>
</evidence>
<evidence type="ECO:0000256" key="1">
    <source>
        <dbReference type="ARBA" id="ARBA00004651"/>
    </source>
</evidence>
<dbReference type="Pfam" id="PF01810">
    <property type="entry name" value="LysE"/>
    <property type="match status" value="1"/>
</dbReference>
<dbReference type="GO" id="GO:0015171">
    <property type="term" value="F:amino acid transmembrane transporter activity"/>
    <property type="evidence" value="ECO:0007669"/>
    <property type="project" value="TreeGrafter"/>
</dbReference>
<reference evidence="7 8" key="1">
    <citation type="submission" date="2016-08" db="EMBL/GenBank/DDBJ databases">
        <title>A new outlook on sporulation: Clostridium algidixylanolyticum.</title>
        <authorList>
            <person name="Poppleton D.I."/>
            <person name="Gribaldo S."/>
        </authorList>
    </citation>
    <scope>NUCLEOTIDE SEQUENCE [LARGE SCALE GENOMIC DNA]</scope>
    <source>
        <strain evidence="7 8">SPL73</strain>
    </source>
</reference>
<evidence type="ECO:0000313" key="7">
    <source>
        <dbReference type="EMBL" id="RKD35382.1"/>
    </source>
</evidence>
<sequence length="216" mass="23505">MILKGFRFGLLLQFAVGPMCLFVFHTATTYGFISGLSLVFAIALIDAFYIGLSCVGVAAIINQKQVKAGVKLAGCLVLVFFGVNTIIGVFGMTLLPDIQLFSQVSSGNLFIKGMLLTASNPLTIIFWSGMFSTQMIENNWNKRQLTFFAAGCVIATIIFLTGVAFLGSMVRGFLPPIVIQLLNVAVGFILIFFGLRLFAKENKINNDENDEKGHTP</sequence>
<dbReference type="PANTHER" id="PTHR30086:SF20">
    <property type="entry name" value="ARGININE EXPORTER PROTEIN ARGO-RELATED"/>
    <property type="match status" value="1"/>
</dbReference>
<evidence type="ECO:0000256" key="5">
    <source>
        <dbReference type="ARBA" id="ARBA00023136"/>
    </source>
</evidence>
<keyword evidence="8" id="KW-1185">Reference proteome</keyword>
<dbReference type="GO" id="GO:0005886">
    <property type="term" value="C:plasma membrane"/>
    <property type="evidence" value="ECO:0007669"/>
    <property type="project" value="UniProtKB-SubCell"/>
</dbReference>
<dbReference type="OrthoDB" id="7874789at2"/>
<protein>
    <submittedName>
        <fullName evidence="7">Lysine transporter LysE</fullName>
    </submittedName>
</protein>
<dbReference type="EMBL" id="MCIA01000001">
    <property type="protein sequence ID" value="RKD35382.1"/>
    <property type="molecule type" value="Genomic_DNA"/>
</dbReference>
<feature type="transmembrane region" description="Helical" evidence="6">
    <location>
        <begin position="12"/>
        <end position="33"/>
    </location>
</feature>
<feature type="transmembrane region" description="Helical" evidence="6">
    <location>
        <begin position="114"/>
        <end position="133"/>
    </location>
</feature>
<feature type="transmembrane region" description="Helical" evidence="6">
    <location>
        <begin position="73"/>
        <end position="94"/>
    </location>
</feature>
<accession>A0A419TD64</accession>
<feature type="transmembrane region" description="Helical" evidence="6">
    <location>
        <begin position="39"/>
        <end position="61"/>
    </location>
</feature>
<dbReference type="AlphaFoldDB" id="A0A419TD64"/>
<dbReference type="InterPro" id="IPR001123">
    <property type="entry name" value="LeuE-type"/>
</dbReference>
<keyword evidence="2" id="KW-1003">Cell membrane</keyword>
<evidence type="ECO:0000256" key="3">
    <source>
        <dbReference type="ARBA" id="ARBA00022692"/>
    </source>
</evidence>
<gene>
    <name evidence="7" type="ORF">BET01_00750</name>
</gene>
<keyword evidence="4 6" id="KW-1133">Transmembrane helix</keyword>
<evidence type="ECO:0000313" key="8">
    <source>
        <dbReference type="Proteomes" id="UP000284277"/>
    </source>
</evidence>
<dbReference type="PANTHER" id="PTHR30086">
    <property type="entry name" value="ARGININE EXPORTER PROTEIN ARGO"/>
    <property type="match status" value="1"/>
</dbReference>
<proteinExistence type="predicted"/>
<feature type="transmembrane region" description="Helical" evidence="6">
    <location>
        <begin position="173"/>
        <end position="195"/>
    </location>
</feature>
<comment type="caution">
    <text evidence="7">The sequence shown here is derived from an EMBL/GenBank/DDBJ whole genome shotgun (WGS) entry which is preliminary data.</text>
</comment>
<comment type="subcellular location">
    <subcellularLocation>
        <location evidence="1">Cell membrane</location>
        <topology evidence="1">Multi-pass membrane protein</topology>
    </subcellularLocation>
</comment>
<keyword evidence="5 6" id="KW-0472">Membrane</keyword>
<evidence type="ECO:0000256" key="6">
    <source>
        <dbReference type="SAM" id="Phobius"/>
    </source>
</evidence>
<organism evidence="7 8">
    <name type="scientific">Lacrimispora algidixylanolytica</name>
    <dbReference type="NCBI Taxonomy" id="94868"/>
    <lineage>
        <taxon>Bacteria</taxon>
        <taxon>Bacillati</taxon>
        <taxon>Bacillota</taxon>
        <taxon>Clostridia</taxon>
        <taxon>Lachnospirales</taxon>
        <taxon>Lachnospiraceae</taxon>
        <taxon>Lacrimispora</taxon>
    </lineage>
</organism>
<keyword evidence="3 6" id="KW-0812">Transmembrane</keyword>
<feature type="transmembrane region" description="Helical" evidence="6">
    <location>
        <begin position="145"/>
        <end position="167"/>
    </location>
</feature>
<name>A0A419TD64_9FIRM</name>
<dbReference type="Proteomes" id="UP000284277">
    <property type="component" value="Unassembled WGS sequence"/>
</dbReference>
<evidence type="ECO:0000256" key="4">
    <source>
        <dbReference type="ARBA" id="ARBA00022989"/>
    </source>
</evidence>